<organism evidence="4 5">
    <name type="scientific">Skeletonema marinoi</name>
    <dbReference type="NCBI Taxonomy" id="267567"/>
    <lineage>
        <taxon>Eukaryota</taxon>
        <taxon>Sar</taxon>
        <taxon>Stramenopiles</taxon>
        <taxon>Ochrophyta</taxon>
        <taxon>Bacillariophyta</taxon>
        <taxon>Coscinodiscophyceae</taxon>
        <taxon>Thalassiosirophycidae</taxon>
        <taxon>Thalassiosirales</taxon>
        <taxon>Skeletonemataceae</taxon>
        <taxon>Skeletonema</taxon>
        <taxon>Skeletonema marinoi-dohrnii complex</taxon>
    </lineage>
</organism>
<feature type="compositionally biased region" description="Basic and acidic residues" evidence="1">
    <location>
        <begin position="84"/>
        <end position="101"/>
    </location>
</feature>
<evidence type="ECO:0000256" key="1">
    <source>
        <dbReference type="SAM" id="MobiDB-lite"/>
    </source>
</evidence>
<sequence>MKPLSLAALLISINLSFVNANPFEDEHRSLLSGGEAAAEVSVVEKYTCKSIIAIGKIRDSGGMEGVQTTDNTDVSNKQGGRSLRKGEKKSARSNKEDKPNEPDEDFVCELEDGSVMTIEATDEQLREMRSALRDGNLVSQVSTMEVDIMAQPPEEQLQAVKGGEAIRARVNGDEKKAAKLPPGSIKLRTKKRRLAEHAQRRLGTLFRTNRMLVILVNDIDEKKPPFGADETSDKIFGTHGDQENPSVQLSGCSNNQTSLTPDSGDPAINALMDAPGVVEVDIAISIRPFDGATIENAAIEAANEKLGIRLPGMFDFVAIVIEDCLDSNECGFAAYAYLNSWKSLYVKDYYTYPAIITHELGHNVNLGHSGLAQTYDDWSCSMGNPLWADHLDKMCFNPAKNWQIAHHGAWYVEHKLLLDPKTTPVSSHRLVGVSEYGLIESSHPTALAVMKLETRTSTDFFVGFNRANRQNADNRLASNEVTLITAAIMVKAIPSQRS</sequence>
<feature type="chain" id="PRO_5042228679" description="Peptidase M11 gametolysin domain-containing protein" evidence="2">
    <location>
        <begin position="21"/>
        <end position="498"/>
    </location>
</feature>
<name>A0AAD9DE79_9STRA</name>
<proteinExistence type="predicted"/>
<feature type="signal peptide" evidence="2">
    <location>
        <begin position="1"/>
        <end position="20"/>
    </location>
</feature>
<dbReference type="EMBL" id="JATAAI010000007">
    <property type="protein sequence ID" value="KAK1744401.1"/>
    <property type="molecule type" value="Genomic_DNA"/>
</dbReference>
<dbReference type="AlphaFoldDB" id="A0AAD9DE79"/>
<dbReference type="SUPFAM" id="SSF55486">
    <property type="entry name" value="Metalloproteases ('zincins'), catalytic domain"/>
    <property type="match status" value="1"/>
</dbReference>
<dbReference type="InterPro" id="IPR008752">
    <property type="entry name" value="Peptidase_M11"/>
</dbReference>
<comment type="caution">
    <text evidence="4">The sequence shown here is derived from an EMBL/GenBank/DDBJ whole genome shotgun (WGS) entry which is preliminary data.</text>
</comment>
<protein>
    <recommendedName>
        <fullName evidence="3">Peptidase M11 gametolysin domain-containing protein</fullName>
    </recommendedName>
</protein>
<evidence type="ECO:0000256" key="2">
    <source>
        <dbReference type="SAM" id="SignalP"/>
    </source>
</evidence>
<evidence type="ECO:0000313" key="4">
    <source>
        <dbReference type="EMBL" id="KAK1744401.1"/>
    </source>
</evidence>
<dbReference type="Pfam" id="PF05548">
    <property type="entry name" value="Peptidase_M11"/>
    <property type="match status" value="1"/>
</dbReference>
<dbReference type="Proteomes" id="UP001224775">
    <property type="component" value="Unassembled WGS sequence"/>
</dbReference>
<evidence type="ECO:0000259" key="3">
    <source>
        <dbReference type="Pfam" id="PF05548"/>
    </source>
</evidence>
<feature type="region of interest" description="Disordered" evidence="1">
    <location>
        <begin position="61"/>
        <end position="105"/>
    </location>
</feature>
<feature type="compositionally biased region" description="Polar residues" evidence="1">
    <location>
        <begin position="66"/>
        <end position="79"/>
    </location>
</feature>
<accession>A0AAD9DE79</accession>
<feature type="domain" description="Peptidase M11 gametolysin" evidence="3">
    <location>
        <begin position="283"/>
        <end position="397"/>
    </location>
</feature>
<keyword evidence="2" id="KW-0732">Signal</keyword>
<evidence type="ECO:0000313" key="5">
    <source>
        <dbReference type="Proteomes" id="UP001224775"/>
    </source>
</evidence>
<keyword evidence="5" id="KW-1185">Reference proteome</keyword>
<reference evidence="4" key="1">
    <citation type="submission" date="2023-06" db="EMBL/GenBank/DDBJ databases">
        <title>Survivors Of The Sea: Transcriptome response of Skeletonema marinoi to long-term dormancy.</title>
        <authorList>
            <person name="Pinder M.I.M."/>
            <person name="Kourtchenko O."/>
            <person name="Robertson E.K."/>
            <person name="Larsson T."/>
            <person name="Maumus F."/>
            <person name="Osuna-Cruz C.M."/>
            <person name="Vancaester E."/>
            <person name="Stenow R."/>
            <person name="Vandepoele K."/>
            <person name="Ploug H."/>
            <person name="Bruchert V."/>
            <person name="Godhe A."/>
            <person name="Topel M."/>
        </authorList>
    </citation>
    <scope>NUCLEOTIDE SEQUENCE</scope>
    <source>
        <strain evidence="4">R05AC</strain>
    </source>
</reference>
<gene>
    <name evidence="4" type="ORF">QTG54_004934</name>
</gene>